<reference evidence="2 3" key="1">
    <citation type="submission" date="2017-05" db="EMBL/GenBank/DDBJ databases">
        <title>Biotechnological potential of actinobacteria isolated from South African environments.</title>
        <authorList>
            <person name="Le Roes-Hill M."/>
            <person name="Prins A."/>
            <person name="Durrell K.A."/>
        </authorList>
    </citation>
    <scope>NUCLEOTIDE SEQUENCE [LARGE SCALE GENOMIC DNA]</scope>
    <source>
        <strain evidence="2">BS2</strain>
    </source>
</reference>
<dbReference type="Proteomes" id="UP000194632">
    <property type="component" value="Unassembled WGS sequence"/>
</dbReference>
<evidence type="ECO:0000256" key="1">
    <source>
        <dbReference type="SAM" id="SignalP"/>
    </source>
</evidence>
<keyword evidence="1" id="KW-0732">Signal</keyword>
<protein>
    <recommendedName>
        <fullName evidence="4">Enoyl-CoA hydratase</fullName>
    </recommendedName>
</protein>
<proteinExistence type="predicted"/>
<evidence type="ECO:0000313" key="3">
    <source>
        <dbReference type="Proteomes" id="UP000194632"/>
    </source>
</evidence>
<evidence type="ECO:0000313" key="2">
    <source>
        <dbReference type="EMBL" id="OUC76584.1"/>
    </source>
</evidence>
<evidence type="ECO:0008006" key="4">
    <source>
        <dbReference type="Google" id="ProtNLM"/>
    </source>
</evidence>
<dbReference type="EMBL" id="NGFO01000030">
    <property type="protein sequence ID" value="OUC76584.1"/>
    <property type="molecule type" value="Genomic_DNA"/>
</dbReference>
<dbReference type="OrthoDB" id="4376544at2"/>
<keyword evidence="3" id="KW-1185">Reference proteome</keyword>
<dbReference type="STRING" id="417102.CA982_20955"/>
<feature type="chain" id="PRO_5012037742" description="Enoyl-CoA hydratase" evidence="1">
    <location>
        <begin position="28"/>
        <end position="180"/>
    </location>
</feature>
<gene>
    <name evidence="2" type="ORF">CA982_20955</name>
</gene>
<accession>A0A243Q5C8</accession>
<feature type="signal peptide" evidence="1">
    <location>
        <begin position="1"/>
        <end position="27"/>
    </location>
</feature>
<comment type="caution">
    <text evidence="2">The sequence shown here is derived from an EMBL/GenBank/DDBJ whole genome shotgun (WGS) entry which is preliminary data.</text>
</comment>
<sequence>MSLRTRILTGVAASVAALSFAATPLAAATPSEPVAHPVAAQELSFAIPAIGGIEAGPGGVPGGSFQQTHVIARPAAGSSVTFTVANPAPWHYQYAYRYLSVSWRNLTTGASGTVALRHWQRPAFAPGTVPVTGYPVSLPTSAAARTGAGPVVATVTVLREQYSGTVTSSIIPGLNALLVP</sequence>
<organism evidence="2 3">
    <name type="scientific">Gordonia lacunae</name>
    <dbReference type="NCBI Taxonomy" id="417102"/>
    <lineage>
        <taxon>Bacteria</taxon>
        <taxon>Bacillati</taxon>
        <taxon>Actinomycetota</taxon>
        <taxon>Actinomycetes</taxon>
        <taxon>Mycobacteriales</taxon>
        <taxon>Gordoniaceae</taxon>
        <taxon>Gordonia</taxon>
    </lineage>
</organism>
<dbReference type="AlphaFoldDB" id="A0A243Q5C8"/>
<dbReference type="RefSeq" id="WP_086537129.1">
    <property type="nucleotide sequence ID" value="NZ_NGFO01000030.1"/>
</dbReference>
<name>A0A243Q5C8_9ACTN</name>